<dbReference type="NCBIfam" id="TIGR02937">
    <property type="entry name" value="sigma70-ECF"/>
    <property type="match status" value="1"/>
</dbReference>
<dbReference type="Pfam" id="PF04542">
    <property type="entry name" value="Sigma70_r2"/>
    <property type="match status" value="1"/>
</dbReference>
<evidence type="ECO:0000256" key="3">
    <source>
        <dbReference type="ARBA" id="ARBA00023082"/>
    </source>
</evidence>
<keyword evidence="9" id="KW-1185">Reference proteome</keyword>
<dbReference type="InterPro" id="IPR036388">
    <property type="entry name" value="WH-like_DNA-bd_sf"/>
</dbReference>
<organism evidence="8 9">
    <name type="scientific">Dactylosporangium salmoneum</name>
    <dbReference type="NCBI Taxonomy" id="53361"/>
    <lineage>
        <taxon>Bacteria</taxon>
        <taxon>Bacillati</taxon>
        <taxon>Actinomycetota</taxon>
        <taxon>Actinomycetes</taxon>
        <taxon>Micromonosporales</taxon>
        <taxon>Micromonosporaceae</taxon>
        <taxon>Dactylosporangium</taxon>
    </lineage>
</organism>
<dbReference type="RefSeq" id="WP_344616943.1">
    <property type="nucleotide sequence ID" value="NZ_BAAARV010000069.1"/>
</dbReference>
<dbReference type="Gene3D" id="1.10.1740.10">
    <property type="match status" value="1"/>
</dbReference>
<feature type="domain" description="RNA polymerase sigma-70 region 2" evidence="6">
    <location>
        <begin position="29"/>
        <end position="82"/>
    </location>
</feature>
<dbReference type="Proteomes" id="UP001501444">
    <property type="component" value="Unassembled WGS sequence"/>
</dbReference>
<gene>
    <name evidence="8" type="ORF">GCM10010170_070760</name>
</gene>
<evidence type="ECO:0000256" key="5">
    <source>
        <dbReference type="ARBA" id="ARBA00023163"/>
    </source>
</evidence>
<dbReference type="InterPro" id="IPR013325">
    <property type="entry name" value="RNA_pol_sigma_r2"/>
</dbReference>
<dbReference type="CDD" id="cd06171">
    <property type="entry name" value="Sigma70_r4"/>
    <property type="match status" value="1"/>
</dbReference>
<protein>
    <submittedName>
        <fullName evidence="8">SigE family RNA polymerase sigma factor</fullName>
    </submittedName>
</protein>
<keyword evidence="4" id="KW-0238">DNA-binding</keyword>
<dbReference type="Gene3D" id="1.10.10.10">
    <property type="entry name" value="Winged helix-like DNA-binding domain superfamily/Winged helix DNA-binding domain"/>
    <property type="match status" value="1"/>
</dbReference>
<dbReference type="InterPro" id="IPR039425">
    <property type="entry name" value="RNA_pol_sigma-70-like"/>
</dbReference>
<evidence type="ECO:0000256" key="4">
    <source>
        <dbReference type="ARBA" id="ARBA00023125"/>
    </source>
</evidence>
<keyword evidence="5" id="KW-0804">Transcription</keyword>
<reference evidence="8 9" key="1">
    <citation type="journal article" date="2019" name="Int. J. Syst. Evol. Microbiol.">
        <title>The Global Catalogue of Microorganisms (GCM) 10K type strain sequencing project: providing services to taxonomists for standard genome sequencing and annotation.</title>
        <authorList>
            <consortium name="The Broad Institute Genomics Platform"/>
            <consortium name="The Broad Institute Genome Sequencing Center for Infectious Disease"/>
            <person name="Wu L."/>
            <person name="Ma J."/>
        </authorList>
    </citation>
    <scope>NUCLEOTIDE SEQUENCE [LARGE SCALE GENOMIC DNA]</scope>
    <source>
        <strain evidence="8 9">JCM 3272</strain>
    </source>
</reference>
<evidence type="ECO:0000259" key="7">
    <source>
        <dbReference type="Pfam" id="PF08281"/>
    </source>
</evidence>
<dbReference type="InterPro" id="IPR013249">
    <property type="entry name" value="RNA_pol_sigma70_r4_t2"/>
</dbReference>
<dbReference type="InterPro" id="IPR014284">
    <property type="entry name" value="RNA_pol_sigma-70_dom"/>
</dbReference>
<dbReference type="SUPFAM" id="SSF88659">
    <property type="entry name" value="Sigma3 and sigma4 domains of RNA polymerase sigma factors"/>
    <property type="match status" value="1"/>
</dbReference>
<accession>A0ABN3H6M4</accession>
<sequence>MLGSVDRSPPESFESFYRSRFHALTLQIYAFTGDLGDAQDLVQEAFCRAYARWNAVQHYEDPVAWVRRVAWNLATSRWRRLRTAASFLQSHRVQHVAAPSADRVDLTWALKQLPGAQRRIFVLFHIADLSLQEIAEQEQVALGTVKSTLSRARAAVARMLSEQQEGSSRV</sequence>
<evidence type="ECO:0000259" key="6">
    <source>
        <dbReference type="Pfam" id="PF04542"/>
    </source>
</evidence>
<keyword evidence="3" id="KW-0731">Sigma factor</keyword>
<proteinExistence type="inferred from homology"/>
<dbReference type="PANTHER" id="PTHR43133:SF50">
    <property type="entry name" value="ECF RNA POLYMERASE SIGMA FACTOR SIGM"/>
    <property type="match status" value="1"/>
</dbReference>
<evidence type="ECO:0000313" key="9">
    <source>
        <dbReference type="Proteomes" id="UP001501444"/>
    </source>
</evidence>
<feature type="domain" description="RNA polymerase sigma factor 70 region 4 type 2" evidence="7">
    <location>
        <begin position="109"/>
        <end position="155"/>
    </location>
</feature>
<dbReference type="InterPro" id="IPR013324">
    <property type="entry name" value="RNA_pol_sigma_r3/r4-like"/>
</dbReference>
<dbReference type="PANTHER" id="PTHR43133">
    <property type="entry name" value="RNA POLYMERASE ECF-TYPE SIGMA FACTO"/>
    <property type="match status" value="1"/>
</dbReference>
<evidence type="ECO:0000256" key="2">
    <source>
        <dbReference type="ARBA" id="ARBA00023015"/>
    </source>
</evidence>
<dbReference type="EMBL" id="BAAARV010000069">
    <property type="protein sequence ID" value="GAA2369995.1"/>
    <property type="molecule type" value="Genomic_DNA"/>
</dbReference>
<dbReference type="Pfam" id="PF08281">
    <property type="entry name" value="Sigma70_r4_2"/>
    <property type="match status" value="1"/>
</dbReference>
<comment type="similarity">
    <text evidence="1">Belongs to the sigma-70 factor family. ECF subfamily.</text>
</comment>
<comment type="caution">
    <text evidence="8">The sequence shown here is derived from an EMBL/GenBank/DDBJ whole genome shotgun (WGS) entry which is preliminary data.</text>
</comment>
<keyword evidence="2" id="KW-0805">Transcription regulation</keyword>
<name>A0ABN3H6M4_9ACTN</name>
<evidence type="ECO:0000313" key="8">
    <source>
        <dbReference type="EMBL" id="GAA2369995.1"/>
    </source>
</evidence>
<dbReference type="InterPro" id="IPR007627">
    <property type="entry name" value="RNA_pol_sigma70_r2"/>
</dbReference>
<evidence type="ECO:0000256" key="1">
    <source>
        <dbReference type="ARBA" id="ARBA00010641"/>
    </source>
</evidence>
<dbReference type="SUPFAM" id="SSF88946">
    <property type="entry name" value="Sigma2 domain of RNA polymerase sigma factors"/>
    <property type="match status" value="1"/>
</dbReference>